<dbReference type="AlphaFoldDB" id="A0A9N8JFG9"/>
<evidence type="ECO:0008006" key="3">
    <source>
        <dbReference type="Google" id="ProtNLM"/>
    </source>
</evidence>
<dbReference type="Proteomes" id="UP000716446">
    <property type="component" value="Unassembled WGS sequence"/>
</dbReference>
<proteinExistence type="predicted"/>
<comment type="caution">
    <text evidence="1">The sequence shown here is derived from an EMBL/GenBank/DDBJ whole genome shotgun (WGS) entry which is preliminary data.</text>
</comment>
<dbReference type="Gene3D" id="2.60.120.10">
    <property type="entry name" value="Jelly Rolls"/>
    <property type="match status" value="1"/>
</dbReference>
<keyword evidence="2" id="KW-1185">Reference proteome</keyword>
<organism evidence="1 2">
    <name type="scientific">Aureobasidium vineae</name>
    <dbReference type="NCBI Taxonomy" id="2773715"/>
    <lineage>
        <taxon>Eukaryota</taxon>
        <taxon>Fungi</taxon>
        <taxon>Dikarya</taxon>
        <taxon>Ascomycota</taxon>
        <taxon>Pezizomycotina</taxon>
        <taxon>Dothideomycetes</taxon>
        <taxon>Dothideomycetidae</taxon>
        <taxon>Dothideales</taxon>
        <taxon>Saccotheciaceae</taxon>
        <taxon>Aureobasidium</taxon>
    </lineage>
</organism>
<name>A0A9N8JFG9_9PEZI</name>
<sequence>MPVDSVLQLSCSCNQYPWGKQGHDSISARLCEKTPGWDGEKADKEFKIDDNKSYAEMYVLRCFPYEIPF</sequence>
<accession>A0A9N8JFG9</accession>
<gene>
    <name evidence="1" type="ORF">AWRI4619_LOCUS3058</name>
</gene>
<dbReference type="EMBL" id="CAIJEN010000003">
    <property type="protein sequence ID" value="CAD0084491.1"/>
    <property type="molecule type" value="Genomic_DNA"/>
</dbReference>
<evidence type="ECO:0000313" key="2">
    <source>
        <dbReference type="Proteomes" id="UP000716446"/>
    </source>
</evidence>
<dbReference type="InterPro" id="IPR014710">
    <property type="entry name" value="RmlC-like_jellyroll"/>
</dbReference>
<protein>
    <recommendedName>
        <fullName evidence="3">Mannose-6-phosphate isomerase</fullName>
    </recommendedName>
</protein>
<reference evidence="1" key="1">
    <citation type="submission" date="2020-06" db="EMBL/GenBank/DDBJ databases">
        <authorList>
            <person name="Onetto C."/>
        </authorList>
    </citation>
    <scope>NUCLEOTIDE SEQUENCE</scope>
</reference>
<evidence type="ECO:0000313" key="1">
    <source>
        <dbReference type="EMBL" id="CAD0084491.1"/>
    </source>
</evidence>